<proteinExistence type="predicted"/>
<gene>
    <name evidence="2" type="ORF">Tdes44962_MAKER08311</name>
</gene>
<dbReference type="Proteomes" id="UP001138500">
    <property type="component" value="Unassembled WGS sequence"/>
</dbReference>
<name>A0A9W7SWN3_9PEZI</name>
<feature type="compositionally biased region" description="Polar residues" evidence="1">
    <location>
        <begin position="82"/>
        <end position="95"/>
    </location>
</feature>
<comment type="caution">
    <text evidence="2">The sequence shown here is derived from an EMBL/GenBank/DDBJ whole genome shotgun (WGS) entry which is preliminary data.</text>
</comment>
<keyword evidence="3" id="KW-1185">Reference proteome</keyword>
<evidence type="ECO:0000313" key="2">
    <source>
        <dbReference type="EMBL" id="KAH9838113.1"/>
    </source>
</evidence>
<protein>
    <submittedName>
        <fullName evidence="2">Uncharacterized protein</fullName>
    </submittedName>
</protein>
<dbReference type="EMBL" id="RIBY02000757">
    <property type="protein sequence ID" value="KAH9838113.1"/>
    <property type="molecule type" value="Genomic_DNA"/>
</dbReference>
<evidence type="ECO:0000313" key="3">
    <source>
        <dbReference type="Proteomes" id="UP001138500"/>
    </source>
</evidence>
<reference evidence="2 3" key="1">
    <citation type="journal article" date="2018" name="IMA Fungus">
        <title>IMA Genome-F 10: Nine draft genome sequences of Claviceps purpurea s.lat., including C. arundinis, C. humidiphila, and C. cf. spartinae, pseudomolecules for the pitch canker pathogen Fusarium circinatum, draft genome of Davidsoniella eucalypti, Grosmannia galeiformis, Quambalaria eucalypti, and Teratosphaeria destructans.</title>
        <authorList>
            <person name="Wingfield B.D."/>
            <person name="Liu M."/>
            <person name="Nguyen H.D."/>
            <person name="Lane F.A."/>
            <person name="Morgan S.W."/>
            <person name="De Vos L."/>
            <person name="Wilken P.M."/>
            <person name="Duong T.A."/>
            <person name="Aylward J."/>
            <person name="Coetzee M.P."/>
            <person name="Dadej K."/>
            <person name="De Beer Z.W."/>
            <person name="Findlay W."/>
            <person name="Havenga M."/>
            <person name="Kolarik M."/>
            <person name="Menzies J.G."/>
            <person name="Naidoo K."/>
            <person name="Pochopski O."/>
            <person name="Shoukouhi P."/>
            <person name="Santana Q.C."/>
            <person name="Seifert K.A."/>
            <person name="Soal N."/>
            <person name="Steenkamp E.T."/>
            <person name="Tatham C.T."/>
            <person name="van der Nest M.A."/>
            <person name="Wingfield M.J."/>
        </authorList>
    </citation>
    <scope>NUCLEOTIDE SEQUENCE [LARGE SCALE GENOMIC DNA]</scope>
    <source>
        <strain evidence="2">CMW44962</strain>
    </source>
</reference>
<feature type="region of interest" description="Disordered" evidence="1">
    <location>
        <begin position="65"/>
        <end position="95"/>
    </location>
</feature>
<sequence length="95" mass="10321">MHRGAQIATVLPNERLPEKGMTPLDTASGMHVAARRPTTGPMMTSENYGFYKTKSNFLRGVESLWHGKGGKAPESDKDASWENLSQSGTCSPLGR</sequence>
<accession>A0A9W7SWN3</accession>
<dbReference type="AlphaFoldDB" id="A0A9W7SWN3"/>
<organism evidence="2 3">
    <name type="scientific">Teratosphaeria destructans</name>
    <dbReference type="NCBI Taxonomy" id="418781"/>
    <lineage>
        <taxon>Eukaryota</taxon>
        <taxon>Fungi</taxon>
        <taxon>Dikarya</taxon>
        <taxon>Ascomycota</taxon>
        <taxon>Pezizomycotina</taxon>
        <taxon>Dothideomycetes</taxon>
        <taxon>Dothideomycetidae</taxon>
        <taxon>Mycosphaerellales</taxon>
        <taxon>Teratosphaeriaceae</taxon>
        <taxon>Teratosphaeria</taxon>
    </lineage>
</organism>
<evidence type="ECO:0000256" key="1">
    <source>
        <dbReference type="SAM" id="MobiDB-lite"/>
    </source>
</evidence>
<reference evidence="2 3" key="2">
    <citation type="journal article" date="2021" name="Curr. Genet.">
        <title>Genetic response to nitrogen starvation in the aggressive Eucalyptus foliar pathogen Teratosphaeria destructans.</title>
        <authorList>
            <person name="Havenga M."/>
            <person name="Wingfield B.D."/>
            <person name="Wingfield M.J."/>
            <person name="Dreyer L.L."/>
            <person name="Roets F."/>
            <person name="Aylward J."/>
        </authorList>
    </citation>
    <scope>NUCLEOTIDE SEQUENCE [LARGE SCALE GENOMIC DNA]</scope>
    <source>
        <strain evidence="2">CMW44962</strain>
    </source>
</reference>
<feature type="compositionally biased region" description="Basic and acidic residues" evidence="1">
    <location>
        <begin position="71"/>
        <end position="80"/>
    </location>
</feature>